<dbReference type="AlphaFoldDB" id="A0A2N1N7M6"/>
<reference evidence="2 3" key="1">
    <citation type="submission" date="2016-04" db="EMBL/GenBank/DDBJ databases">
        <title>Genome analyses suggest a sexual origin of heterokaryosis in a supposedly ancient asexual fungus.</title>
        <authorList>
            <person name="Ropars J."/>
            <person name="Sedzielewska K."/>
            <person name="Noel J."/>
            <person name="Charron P."/>
            <person name="Farinelli L."/>
            <person name="Marton T."/>
            <person name="Kruger M."/>
            <person name="Pelin A."/>
            <person name="Brachmann A."/>
            <person name="Corradi N."/>
        </authorList>
    </citation>
    <scope>NUCLEOTIDE SEQUENCE [LARGE SCALE GENOMIC DNA]</scope>
    <source>
        <strain evidence="2 3">C2</strain>
    </source>
</reference>
<feature type="non-terminal residue" evidence="2">
    <location>
        <position position="104"/>
    </location>
</feature>
<dbReference type="InterPro" id="IPR001245">
    <property type="entry name" value="Ser-Thr/Tyr_kinase_cat_dom"/>
</dbReference>
<protein>
    <recommendedName>
        <fullName evidence="1">Protein kinase domain-containing protein</fullName>
    </recommendedName>
</protein>
<dbReference type="PANTHER" id="PTHR44329">
    <property type="entry name" value="SERINE/THREONINE-PROTEIN KINASE TNNI3K-RELATED"/>
    <property type="match status" value="1"/>
</dbReference>
<evidence type="ECO:0000313" key="3">
    <source>
        <dbReference type="Proteomes" id="UP000233469"/>
    </source>
</evidence>
<dbReference type="VEuPathDB" id="FungiDB:RhiirFUN_021977"/>
<gene>
    <name evidence="2" type="ORF">RhiirC2_747606</name>
</gene>
<proteinExistence type="predicted"/>
<feature type="non-terminal residue" evidence="2">
    <location>
        <position position="1"/>
    </location>
</feature>
<evidence type="ECO:0000313" key="2">
    <source>
        <dbReference type="EMBL" id="PKK69858.1"/>
    </source>
</evidence>
<dbReference type="EMBL" id="LLXL01000681">
    <property type="protein sequence ID" value="PKK69858.1"/>
    <property type="molecule type" value="Genomic_DNA"/>
</dbReference>
<dbReference type="PANTHER" id="PTHR44329:SF214">
    <property type="entry name" value="PROTEIN KINASE DOMAIN-CONTAINING PROTEIN"/>
    <property type="match status" value="1"/>
</dbReference>
<dbReference type="Gene3D" id="1.10.510.10">
    <property type="entry name" value="Transferase(Phosphotransferase) domain 1"/>
    <property type="match status" value="1"/>
</dbReference>
<dbReference type="GO" id="GO:0004674">
    <property type="term" value="F:protein serine/threonine kinase activity"/>
    <property type="evidence" value="ECO:0007669"/>
    <property type="project" value="TreeGrafter"/>
</dbReference>
<name>A0A2N1N7M6_9GLOM</name>
<feature type="domain" description="Protein kinase" evidence="1">
    <location>
        <begin position="1"/>
        <end position="90"/>
    </location>
</feature>
<organism evidence="2 3">
    <name type="scientific">Rhizophagus irregularis</name>
    <dbReference type="NCBI Taxonomy" id="588596"/>
    <lineage>
        <taxon>Eukaryota</taxon>
        <taxon>Fungi</taxon>
        <taxon>Fungi incertae sedis</taxon>
        <taxon>Mucoromycota</taxon>
        <taxon>Glomeromycotina</taxon>
        <taxon>Glomeromycetes</taxon>
        <taxon>Glomerales</taxon>
        <taxon>Glomeraceae</taxon>
        <taxon>Rhizophagus</taxon>
    </lineage>
</organism>
<dbReference type="InterPro" id="IPR000719">
    <property type="entry name" value="Prot_kinase_dom"/>
</dbReference>
<dbReference type="VEuPathDB" id="FungiDB:FUN_009863"/>
<sequence>STQMYLLNEKSDIYNIGVLFWEISSGQPPFYVEDEHYDVGLVVEISQGLREIVVPDTPEEYVKIYTKCWDGEPDNRPTIYQVVDWLNAIITKSDVIVENHQMSN</sequence>
<dbReference type="PROSITE" id="PS50011">
    <property type="entry name" value="PROTEIN_KINASE_DOM"/>
    <property type="match status" value="1"/>
</dbReference>
<dbReference type="InterPro" id="IPR011009">
    <property type="entry name" value="Kinase-like_dom_sf"/>
</dbReference>
<dbReference type="GO" id="GO:0005524">
    <property type="term" value="F:ATP binding"/>
    <property type="evidence" value="ECO:0007669"/>
    <property type="project" value="InterPro"/>
</dbReference>
<evidence type="ECO:0000259" key="1">
    <source>
        <dbReference type="PROSITE" id="PS50011"/>
    </source>
</evidence>
<dbReference type="Pfam" id="PF07714">
    <property type="entry name" value="PK_Tyr_Ser-Thr"/>
    <property type="match status" value="1"/>
</dbReference>
<reference evidence="2 3" key="2">
    <citation type="submission" date="2017-10" db="EMBL/GenBank/DDBJ databases">
        <title>Extensive intraspecific genome diversity in a model arbuscular mycorrhizal fungus.</title>
        <authorList>
            <person name="Chen E.C.H."/>
            <person name="Morin E."/>
            <person name="Baudet D."/>
            <person name="Noel J."/>
            <person name="Ndikumana S."/>
            <person name="Charron P."/>
            <person name="St-Onge C."/>
            <person name="Giorgi J."/>
            <person name="Grigoriev I.V."/>
            <person name="Roux C."/>
            <person name="Martin F.M."/>
            <person name="Corradi N."/>
        </authorList>
    </citation>
    <scope>NUCLEOTIDE SEQUENCE [LARGE SCALE GENOMIC DNA]</scope>
    <source>
        <strain evidence="2 3">C2</strain>
    </source>
</reference>
<accession>A0A2N1N7M6</accession>
<comment type="caution">
    <text evidence="2">The sequence shown here is derived from an EMBL/GenBank/DDBJ whole genome shotgun (WGS) entry which is preliminary data.</text>
</comment>
<dbReference type="Proteomes" id="UP000233469">
    <property type="component" value="Unassembled WGS sequence"/>
</dbReference>
<dbReference type="InterPro" id="IPR051681">
    <property type="entry name" value="Ser/Thr_Kinases-Pseudokinases"/>
</dbReference>
<dbReference type="SUPFAM" id="SSF56112">
    <property type="entry name" value="Protein kinase-like (PK-like)"/>
    <property type="match status" value="1"/>
</dbReference>